<feature type="binding site" evidence="2">
    <location>
        <position position="59"/>
    </location>
    <ligand>
        <name>substrate</name>
    </ligand>
</feature>
<feature type="binding site" evidence="2">
    <location>
        <begin position="8"/>
        <end position="15"/>
    </location>
    <ligand>
        <name>substrate</name>
    </ligand>
</feature>
<dbReference type="EMBL" id="JACHNF010000001">
    <property type="protein sequence ID" value="MBB5977969.1"/>
    <property type="molecule type" value="Genomic_DNA"/>
</dbReference>
<accession>A0A841DK19</accession>
<dbReference type="GO" id="GO:0016791">
    <property type="term" value="F:phosphatase activity"/>
    <property type="evidence" value="ECO:0007669"/>
    <property type="project" value="TreeGrafter"/>
</dbReference>
<feature type="active site" description="Tele-phosphohistidine intermediate" evidence="1">
    <location>
        <position position="9"/>
    </location>
</feature>
<dbReference type="InterPro" id="IPR029033">
    <property type="entry name" value="His_PPase_superfam"/>
</dbReference>
<evidence type="ECO:0000256" key="1">
    <source>
        <dbReference type="PIRSR" id="PIRSR613078-1"/>
    </source>
</evidence>
<dbReference type="Gene3D" id="3.40.50.1240">
    <property type="entry name" value="Phosphoglycerate mutase-like"/>
    <property type="match status" value="1"/>
</dbReference>
<dbReference type="Pfam" id="PF00300">
    <property type="entry name" value="His_Phos_1"/>
    <property type="match status" value="1"/>
</dbReference>
<name>A0A841DK19_9ACTN</name>
<keyword evidence="5" id="KW-1185">Reference proteome</keyword>
<proteinExistence type="predicted"/>
<dbReference type="SMART" id="SM00855">
    <property type="entry name" value="PGAM"/>
    <property type="match status" value="1"/>
</dbReference>
<feature type="binding site" evidence="2">
    <location>
        <begin position="84"/>
        <end position="87"/>
    </location>
    <ligand>
        <name>substrate</name>
    </ligand>
</feature>
<sequence>MPTVILVRHGRSSANTSGTLAGRTPGVKLDDAGVQQAEAVAQRLAGLPLAAIVTSPLERCKQTAAAIAKRHAGLRTATDRRLTECGYGDWTGQKISTLAKDPLWAVVQQHPSAVTFPNGESMRAMQQRAVDAVRAHDAELAKSHGDNAIWVAVSHGDVIKSIVADALGQHLDTFQRIVVDTASTTIITYTATRPFLVRLNDSGSELASLVPKPTAKAKPKKQSSDAVVGGR</sequence>
<dbReference type="CDD" id="cd07067">
    <property type="entry name" value="HP_PGM_like"/>
    <property type="match status" value="1"/>
</dbReference>
<evidence type="ECO:0000313" key="5">
    <source>
        <dbReference type="Proteomes" id="UP000558997"/>
    </source>
</evidence>
<dbReference type="RefSeq" id="WP_184832179.1">
    <property type="nucleotide sequence ID" value="NZ_BAAAVN010000015.1"/>
</dbReference>
<dbReference type="InterPro" id="IPR050275">
    <property type="entry name" value="PGM_Phosphatase"/>
</dbReference>
<dbReference type="SUPFAM" id="SSF53254">
    <property type="entry name" value="Phosphoglycerate mutase-like"/>
    <property type="match status" value="1"/>
</dbReference>
<organism evidence="4 5">
    <name type="scientific">Kribbella solani</name>
    <dbReference type="NCBI Taxonomy" id="236067"/>
    <lineage>
        <taxon>Bacteria</taxon>
        <taxon>Bacillati</taxon>
        <taxon>Actinomycetota</taxon>
        <taxon>Actinomycetes</taxon>
        <taxon>Propionibacteriales</taxon>
        <taxon>Kribbellaceae</taxon>
        <taxon>Kribbella</taxon>
    </lineage>
</organism>
<dbReference type="InterPro" id="IPR013078">
    <property type="entry name" value="His_Pase_superF_clade-1"/>
</dbReference>
<feature type="region of interest" description="Disordered" evidence="3">
    <location>
        <begin position="210"/>
        <end position="231"/>
    </location>
</feature>
<feature type="active site" description="Proton donor/acceptor" evidence="1">
    <location>
        <position position="84"/>
    </location>
</feature>
<protein>
    <submittedName>
        <fullName evidence="4">Putative phosphomutase (TIGR03848 family)</fullName>
    </submittedName>
</protein>
<comment type="caution">
    <text evidence="4">The sequence shown here is derived from an EMBL/GenBank/DDBJ whole genome shotgun (WGS) entry which is preliminary data.</text>
</comment>
<evidence type="ECO:0000256" key="3">
    <source>
        <dbReference type="SAM" id="MobiDB-lite"/>
    </source>
</evidence>
<dbReference type="PANTHER" id="PTHR48100:SF2">
    <property type="entry name" value="CONSERVED PROTEIN"/>
    <property type="match status" value="1"/>
</dbReference>
<reference evidence="4 5" key="1">
    <citation type="submission" date="2020-08" db="EMBL/GenBank/DDBJ databases">
        <title>Sequencing the genomes of 1000 actinobacteria strains.</title>
        <authorList>
            <person name="Klenk H.-P."/>
        </authorList>
    </citation>
    <scope>NUCLEOTIDE SEQUENCE [LARGE SCALE GENOMIC DNA]</scope>
    <source>
        <strain evidence="4 5">DSM 17294</strain>
    </source>
</reference>
<dbReference type="GO" id="GO:0005737">
    <property type="term" value="C:cytoplasm"/>
    <property type="evidence" value="ECO:0007669"/>
    <property type="project" value="TreeGrafter"/>
</dbReference>
<dbReference type="AlphaFoldDB" id="A0A841DK19"/>
<evidence type="ECO:0000313" key="4">
    <source>
        <dbReference type="EMBL" id="MBB5977969.1"/>
    </source>
</evidence>
<gene>
    <name evidence="4" type="ORF">HDA44_001310</name>
</gene>
<dbReference type="Proteomes" id="UP000558997">
    <property type="component" value="Unassembled WGS sequence"/>
</dbReference>
<dbReference type="PANTHER" id="PTHR48100">
    <property type="entry name" value="BROAD-SPECIFICITY PHOSPHATASE YOR283W-RELATED"/>
    <property type="match status" value="1"/>
</dbReference>
<dbReference type="NCBIfam" id="TIGR03848">
    <property type="entry name" value="MSMEG_4193"/>
    <property type="match status" value="1"/>
</dbReference>
<evidence type="ECO:0000256" key="2">
    <source>
        <dbReference type="PIRSR" id="PIRSR613078-2"/>
    </source>
</evidence>
<dbReference type="InterPro" id="IPR022492">
    <property type="entry name" value="Phosphomutase_MSMEG4193_put"/>
</dbReference>